<sequence>MGRQVTIVFGKQSAQLSIDSDAVLPVAELKARIEPLFHVPATAQKLLCRGKELKTGATVDLSTLPSTAKIMLLGQPSAAPRAPAAAPMPAEEPARIAPTAAPPVLVLLDNQTQVDVVRGKARWSFAMDQGADIASVKQRVEAATGVPVARQRLLSRGKYHENRTVVSSLASRRKTTLMLLYDELQHTHMDIDRMTTDMELELAAYAAQLRELDAKVARNFFDPADLKLTLAHLLDQVEILLNNAQIALETKSSPALVAVQTAIAALRQDIEALIMDSRTRHA</sequence>
<dbReference type="GO" id="GO:0045296">
    <property type="term" value="F:cadherin binding"/>
    <property type="evidence" value="ECO:0007669"/>
    <property type="project" value="TreeGrafter"/>
</dbReference>
<dbReference type="EMBL" id="KK583216">
    <property type="protein sequence ID" value="KDO27627.1"/>
    <property type="molecule type" value="Genomic_DNA"/>
</dbReference>
<dbReference type="OrthoDB" id="417450at2759"/>
<reference evidence="2 3" key="1">
    <citation type="journal article" date="2013" name="PLoS Genet.">
        <title>Distinctive expansion of potential virulence genes in the genome of the oomycete fish pathogen Saprolegnia parasitica.</title>
        <authorList>
            <person name="Jiang R.H."/>
            <person name="de Bruijn I."/>
            <person name="Haas B.J."/>
            <person name="Belmonte R."/>
            <person name="Lobach L."/>
            <person name="Christie J."/>
            <person name="van den Ackerveken G."/>
            <person name="Bottin A."/>
            <person name="Bulone V."/>
            <person name="Diaz-Moreno S.M."/>
            <person name="Dumas B."/>
            <person name="Fan L."/>
            <person name="Gaulin E."/>
            <person name="Govers F."/>
            <person name="Grenville-Briggs L.J."/>
            <person name="Horner N.R."/>
            <person name="Levin J.Z."/>
            <person name="Mammella M."/>
            <person name="Meijer H.J."/>
            <person name="Morris P."/>
            <person name="Nusbaum C."/>
            <person name="Oome S."/>
            <person name="Phillips A.J."/>
            <person name="van Rooyen D."/>
            <person name="Rzeszutek E."/>
            <person name="Saraiva M."/>
            <person name="Secombes C.J."/>
            <person name="Seidl M.F."/>
            <person name="Snel B."/>
            <person name="Stassen J.H."/>
            <person name="Sykes S."/>
            <person name="Tripathy S."/>
            <person name="van den Berg H."/>
            <person name="Vega-Arreguin J.C."/>
            <person name="Wawra S."/>
            <person name="Young S.K."/>
            <person name="Zeng Q."/>
            <person name="Dieguez-Uribeondo J."/>
            <person name="Russ C."/>
            <person name="Tyler B.M."/>
            <person name="van West P."/>
        </authorList>
    </citation>
    <scope>NUCLEOTIDE SEQUENCE [LARGE SCALE GENOMIC DNA]</scope>
    <source>
        <strain evidence="2 3">CBS 223.65</strain>
    </source>
</reference>
<feature type="domain" description="Ubiquitin-like" evidence="1">
    <location>
        <begin position="104"/>
        <end position="180"/>
    </location>
</feature>
<dbReference type="PANTHER" id="PTHR16470:SF0">
    <property type="entry name" value="UBIQUITIN DOMAIN-CONTAINING PROTEIN UBFD1"/>
    <property type="match status" value="1"/>
</dbReference>
<dbReference type="OMA" id="NRAFHEQ"/>
<proteinExistence type="predicted"/>
<feature type="non-terminal residue" evidence="2">
    <location>
        <position position="1"/>
    </location>
</feature>
<dbReference type="CDD" id="cd17039">
    <property type="entry name" value="Ubl_ubiquitin_like"/>
    <property type="match status" value="1"/>
</dbReference>
<evidence type="ECO:0000313" key="2">
    <source>
        <dbReference type="EMBL" id="KDO27627.1"/>
    </source>
</evidence>
<evidence type="ECO:0000313" key="3">
    <source>
        <dbReference type="Proteomes" id="UP000030745"/>
    </source>
</evidence>
<dbReference type="Proteomes" id="UP000030745">
    <property type="component" value="Unassembled WGS sequence"/>
</dbReference>
<dbReference type="PANTHER" id="PTHR16470">
    <property type="entry name" value="UBIQUITIN DOMAIN-CONTAINING PROTEIN UBFD1"/>
    <property type="match status" value="1"/>
</dbReference>
<dbReference type="Gene3D" id="3.10.20.90">
    <property type="entry name" value="Phosphatidylinositol 3-kinase Catalytic Subunit, Chain A, domain 1"/>
    <property type="match status" value="2"/>
</dbReference>
<dbReference type="GO" id="GO:0003723">
    <property type="term" value="F:RNA binding"/>
    <property type="evidence" value="ECO:0007669"/>
    <property type="project" value="TreeGrafter"/>
</dbReference>
<organism evidence="2 3">
    <name type="scientific">Saprolegnia parasitica (strain CBS 223.65)</name>
    <dbReference type="NCBI Taxonomy" id="695850"/>
    <lineage>
        <taxon>Eukaryota</taxon>
        <taxon>Sar</taxon>
        <taxon>Stramenopiles</taxon>
        <taxon>Oomycota</taxon>
        <taxon>Saprolegniomycetes</taxon>
        <taxon>Saprolegniales</taxon>
        <taxon>Saprolegniaceae</taxon>
        <taxon>Saprolegnia</taxon>
    </lineage>
</organism>
<dbReference type="InterPro" id="IPR039120">
    <property type="entry name" value="UBFD1"/>
</dbReference>
<dbReference type="PROSITE" id="PS50053">
    <property type="entry name" value="UBIQUITIN_2"/>
    <property type="match status" value="2"/>
</dbReference>
<accession>A0A067CLF1</accession>
<dbReference type="GeneID" id="24129215"/>
<gene>
    <name evidence="2" type="ORF">SPRG_06897</name>
</gene>
<dbReference type="Pfam" id="PF00240">
    <property type="entry name" value="ubiquitin"/>
    <property type="match status" value="2"/>
</dbReference>
<protein>
    <recommendedName>
        <fullName evidence="1">Ubiquitin-like domain-containing protein</fullName>
    </recommendedName>
</protein>
<dbReference type="SMART" id="SM00213">
    <property type="entry name" value="UBQ"/>
    <property type="match status" value="2"/>
</dbReference>
<name>A0A067CLF1_SAPPC</name>
<dbReference type="InterPro" id="IPR000626">
    <property type="entry name" value="Ubiquitin-like_dom"/>
</dbReference>
<keyword evidence="3" id="KW-1185">Reference proteome</keyword>
<dbReference type="KEGG" id="spar:SPRG_06897"/>
<feature type="domain" description="Ubiquitin-like" evidence="1">
    <location>
        <begin position="3"/>
        <end position="79"/>
    </location>
</feature>
<dbReference type="InterPro" id="IPR029071">
    <property type="entry name" value="Ubiquitin-like_domsf"/>
</dbReference>
<dbReference type="RefSeq" id="XP_012201749.1">
    <property type="nucleotide sequence ID" value="XM_012346359.1"/>
</dbReference>
<dbReference type="VEuPathDB" id="FungiDB:SPRG_06897"/>
<evidence type="ECO:0000259" key="1">
    <source>
        <dbReference type="PROSITE" id="PS50053"/>
    </source>
</evidence>
<dbReference type="AlphaFoldDB" id="A0A067CLF1"/>
<dbReference type="SUPFAM" id="SSF54236">
    <property type="entry name" value="Ubiquitin-like"/>
    <property type="match status" value="2"/>
</dbReference>